<feature type="region of interest" description="Disordered" evidence="1">
    <location>
        <begin position="34"/>
        <end position="53"/>
    </location>
</feature>
<reference evidence="2 3" key="1">
    <citation type="journal article" date="2016" name="PLoS ONE">
        <title>Sequence Assembly of Yarrowia lipolytica Strain W29/CLIB89 Shows Transposable Element Diversity.</title>
        <authorList>
            <person name="Magnan C."/>
            <person name="Yu J."/>
            <person name="Chang I."/>
            <person name="Jahn E."/>
            <person name="Kanomata Y."/>
            <person name="Wu J."/>
            <person name="Zeller M."/>
            <person name="Oakes M."/>
            <person name="Baldi P."/>
            <person name="Sandmeyer S."/>
        </authorList>
    </citation>
    <scope>NUCLEOTIDE SEQUENCE [LARGE SCALE GENOMIC DNA]</scope>
    <source>
        <strain evidence="3">CLIB89(W29)</strain>
    </source>
</reference>
<organism evidence="2 3">
    <name type="scientific">Yarrowia lipolytica</name>
    <name type="common">Candida lipolytica</name>
    <dbReference type="NCBI Taxonomy" id="4952"/>
    <lineage>
        <taxon>Eukaryota</taxon>
        <taxon>Fungi</taxon>
        <taxon>Dikarya</taxon>
        <taxon>Ascomycota</taxon>
        <taxon>Saccharomycotina</taxon>
        <taxon>Dipodascomycetes</taxon>
        <taxon>Dipodascales</taxon>
        <taxon>Dipodascales incertae sedis</taxon>
        <taxon>Yarrowia</taxon>
    </lineage>
</organism>
<feature type="compositionally biased region" description="Basic and acidic residues" evidence="1">
    <location>
        <begin position="105"/>
        <end position="114"/>
    </location>
</feature>
<gene>
    <name evidence="2" type="ORF">YALI1_F02701g</name>
</gene>
<evidence type="ECO:0000313" key="2">
    <source>
        <dbReference type="EMBL" id="AOW06502.1"/>
    </source>
</evidence>
<proteinExistence type="predicted"/>
<dbReference type="GeneID" id="94583812"/>
<accession>A0A1D8NLJ3</accession>
<protein>
    <submittedName>
        <fullName evidence="2">Uncharacterized protein</fullName>
    </submittedName>
</protein>
<name>A0A1D8NLJ3_YARLL</name>
<dbReference type="EMBL" id="CP017558">
    <property type="protein sequence ID" value="AOW06502.1"/>
    <property type="molecule type" value="Genomic_DNA"/>
</dbReference>
<feature type="compositionally biased region" description="Polar residues" evidence="1">
    <location>
        <begin position="121"/>
        <end position="138"/>
    </location>
</feature>
<feature type="region of interest" description="Disordered" evidence="1">
    <location>
        <begin position="105"/>
        <end position="138"/>
    </location>
</feature>
<dbReference type="AlphaFoldDB" id="A0A1D8NLJ3"/>
<dbReference type="RefSeq" id="XP_068139320.1">
    <property type="nucleotide sequence ID" value="XM_068283219.1"/>
</dbReference>
<evidence type="ECO:0000256" key="1">
    <source>
        <dbReference type="SAM" id="MobiDB-lite"/>
    </source>
</evidence>
<dbReference type="Proteomes" id="UP000182444">
    <property type="component" value="Chromosome 1F"/>
</dbReference>
<dbReference type="VEuPathDB" id="FungiDB:YALI1_F02701g"/>
<sequence>MDACALTHRSAHHLWRQTRPNLPQPNTTIVRVSKPQRHPPSAHLPFAPPTRHVTRKAAGPTEQQVCVCDTTGPPEKFCISLHTLLFLHSSPTIASTNFFWGKNATRRDTQGRDRRHDKKQTTQPDRNYNYRQTTTLTP</sequence>
<evidence type="ECO:0000313" key="3">
    <source>
        <dbReference type="Proteomes" id="UP000182444"/>
    </source>
</evidence>